<sequence length="166" mass="19208">MKKLLPLLIFLLLAGCTQADQDALDELYEAFERNHDELETEFSTMLEEMEDSGEADREAQLKLIYDEMLPAIEDFRRTIHNYSVTGSEHEQLKEEMLTYIDSLETLVELNGEFSRTVINYNPLGDSEFKEEVDAILAEIESQEDLVDERYNQIQDRYGELAPDEGS</sequence>
<dbReference type="AlphaFoldDB" id="A0A0C2HEF2"/>
<reference evidence="4" key="2">
    <citation type="submission" date="2020-04" db="EMBL/GenBank/DDBJ databases">
        <authorList>
            <person name="Tanveer F."/>
            <person name="Xie Y."/>
            <person name="Shinwari Z.K."/>
        </authorList>
    </citation>
    <scope>NUCLEOTIDE SEQUENCE</scope>
    <source>
        <strain evidence="4">MOSEL-ME25</strain>
    </source>
</reference>
<organism evidence="3 5">
    <name type="scientific">Salinicoccus roseus</name>
    <dbReference type="NCBI Taxonomy" id="45670"/>
    <lineage>
        <taxon>Bacteria</taxon>
        <taxon>Bacillati</taxon>
        <taxon>Bacillota</taxon>
        <taxon>Bacilli</taxon>
        <taxon>Bacillales</taxon>
        <taxon>Staphylococcaceae</taxon>
        <taxon>Salinicoccus</taxon>
    </lineage>
</organism>
<dbReference type="PROSITE" id="PS51257">
    <property type="entry name" value="PROKAR_LIPOPROTEIN"/>
    <property type="match status" value="1"/>
</dbReference>
<evidence type="ECO:0000313" key="3">
    <source>
        <dbReference type="EMBL" id="KIH70019.1"/>
    </source>
</evidence>
<feature type="coiled-coil region" evidence="1">
    <location>
        <begin position="21"/>
        <end position="48"/>
    </location>
</feature>
<reference evidence="3 5" key="1">
    <citation type="submission" date="2015-01" db="EMBL/GenBank/DDBJ databases">
        <title>Genome sequences of high lactate-tolerant strain Salinicoccus roseus W12 with industrial interest.</title>
        <authorList>
            <person name="Wang H."/>
            <person name="Yu B."/>
        </authorList>
    </citation>
    <scope>NUCLEOTIDE SEQUENCE [LARGE SCALE GENOMIC DNA]</scope>
    <source>
        <strain evidence="3 5">W12</strain>
    </source>
</reference>
<gene>
    <name evidence="4" type="ORF">F7P68_0012370</name>
    <name evidence="3" type="ORF">SN16_10955</name>
</gene>
<dbReference type="STRING" id="45670.SN16_10955"/>
<reference evidence="4" key="3">
    <citation type="submission" date="2022-12" db="EMBL/GenBank/DDBJ databases">
        <title>Genome analysis and biological profiling of marine Salinicoccus roseus MOSEL-ME25.</title>
        <authorList>
            <person name="Mirza F.T."/>
            <person name="Xie Y."/>
            <person name="Shinwari Z.K."/>
        </authorList>
    </citation>
    <scope>NUCLEOTIDE SEQUENCE</scope>
    <source>
        <strain evidence="4">MOSEL-ME25</strain>
    </source>
</reference>
<keyword evidence="1" id="KW-0175">Coiled coil</keyword>
<keyword evidence="6" id="KW-1185">Reference proteome</keyword>
<keyword evidence="2" id="KW-0732">Signal</keyword>
<dbReference type="EMBL" id="JABEVU030000001">
    <property type="protein sequence ID" value="MDB0581319.1"/>
    <property type="molecule type" value="Genomic_DNA"/>
</dbReference>
<dbReference type="Proteomes" id="UP000031546">
    <property type="component" value="Unassembled WGS sequence"/>
</dbReference>
<dbReference type="EMBL" id="JXII01000009">
    <property type="protein sequence ID" value="KIH70019.1"/>
    <property type="molecule type" value="Genomic_DNA"/>
</dbReference>
<feature type="chain" id="PRO_5002149807" description="Lipoprotein" evidence="2">
    <location>
        <begin position="20"/>
        <end position="166"/>
    </location>
</feature>
<feature type="signal peptide" evidence="2">
    <location>
        <begin position="1"/>
        <end position="19"/>
    </location>
</feature>
<dbReference type="GeneID" id="77846070"/>
<dbReference type="Proteomes" id="UP000527860">
    <property type="component" value="Unassembled WGS sequence"/>
</dbReference>
<evidence type="ECO:0000313" key="6">
    <source>
        <dbReference type="Proteomes" id="UP000527860"/>
    </source>
</evidence>
<proteinExistence type="predicted"/>
<evidence type="ECO:0000256" key="1">
    <source>
        <dbReference type="SAM" id="Coils"/>
    </source>
</evidence>
<evidence type="ECO:0000313" key="4">
    <source>
        <dbReference type="EMBL" id="MDB0581319.1"/>
    </source>
</evidence>
<dbReference type="OrthoDB" id="2417847at2"/>
<accession>A0A0C2HEF2</accession>
<evidence type="ECO:0000256" key="2">
    <source>
        <dbReference type="SAM" id="SignalP"/>
    </source>
</evidence>
<evidence type="ECO:0000313" key="5">
    <source>
        <dbReference type="Proteomes" id="UP000031546"/>
    </source>
</evidence>
<dbReference type="RefSeq" id="WP_040106660.1">
    <property type="nucleotide sequence ID" value="NZ_JABEVU030000001.1"/>
</dbReference>
<comment type="caution">
    <text evidence="3">The sequence shown here is derived from an EMBL/GenBank/DDBJ whole genome shotgun (WGS) entry which is preliminary data.</text>
</comment>
<protein>
    <recommendedName>
        <fullName evidence="7">Lipoprotein</fullName>
    </recommendedName>
</protein>
<name>A0A0C2HEF2_9STAP</name>
<evidence type="ECO:0008006" key="7">
    <source>
        <dbReference type="Google" id="ProtNLM"/>
    </source>
</evidence>